<dbReference type="Pfam" id="PF07452">
    <property type="entry name" value="CHRD"/>
    <property type="match status" value="1"/>
</dbReference>
<evidence type="ECO:0000256" key="2">
    <source>
        <dbReference type="SAM" id="SignalP"/>
    </source>
</evidence>
<gene>
    <name evidence="4" type="ORF">LTR09_010896</name>
</gene>
<proteinExistence type="predicted"/>
<dbReference type="InterPro" id="IPR010895">
    <property type="entry name" value="CHRD"/>
</dbReference>
<sequence length="199" mass="20807">MKITATIAAVALMASSVVASPVAEPGHGRGSGRGKGDKWCGKDGKPIQFSSTYSVTATPDQVVNGTELTGGLPGAIGYYDFGINRRLNTICYDIKIYGFRGQYESPADTATHIHEAAKGASGPPRLAFPNPKKTGKGDERRSQGCLQGPFETGVLDTVTGIDTGAGFRVGQIENDPEAFYCDVHSSLAVPGAIRGQLSD</sequence>
<dbReference type="AlphaFoldDB" id="A0AAJ0GAR6"/>
<dbReference type="Proteomes" id="UP001271007">
    <property type="component" value="Unassembled WGS sequence"/>
</dbReference>
<organism evidence="4 5">
    <name type="scientific">Extremus antarcticus</name>
    <dbReference type="NCBI Taxonomy" id="702011"/>
    <lineage>
        <taxon>Eukaryota</taxon>
        <taxon>Fungi</taxon>
        <taxon>Dikarya</taxon>
        <taxon>Ascomycota</taxon>
        <taxon>Pezizomycotina</taxon>
        <taxon>Dothideomycetes</taxon>
        <taxon>Dothideomycetidae</taxon>
        <taxon>Mycosphaerellales</taxon>
        <taxon>Extremaceae</taxon>
        <taxon>Extremus</taxon>
    </lineage>
</organism>
<evidence type="ECO:0000256" key="1">
    <source>
        <dbReference type="SAM" id="MobiDB-lite"/>
    </source>
</evidence>
<comment type="caution">
    <text evidence="4">The sequence shown here is derived from an EMBL/GenBank/DDBJ whole genome shotgun (WGS) entry which is preliminary data.</text>
</comment>
<feature type="domain" description="CHRD" evidence="3">
    <location>
        <begin position="51"/>
        <end position="199"/>
    </location>
</feature>
<keyword evidence="5" id="KW-1185">Reference proteome</keyword>
<keyword evidence="2" id="KW-0732">Signal</keyword>
<dbReference type="EMBL" id="JAWDJX010000058">
    <property type="protein sequence ID" value="KAK3047638.1"/>
    <property type="molecule type" value="Genomic_DNA"/>
</dbReference>
<protein>
    <recommendedName>
        <fullName evidence="3">CHRD domain-containing protein</fullName>
    </recommendedName>
</protein>
<evidence type="ECO:0000259" key="3">
    <source>
        <dbReference type="SMART" id="SM00754"/>
    </source>
</evidence>
<reference evidence="4" key="1">
    <citation type="submission" date="2023-04" db="EMBL/GenBank/DDBJ databases">
        <title>Black Yeasts Isolated from many extreme environments.</title>
        <authorList>
            <person name="Coleine C."/>
            <person name="Stajich J.E."/>
            <person name="Selbmann L."/>
        </authorList>
    </citation>
    <scope>NUCLEOTIDE SEQUENCE</scope>
    <source>
        <strain evidence="4">CCFEE 5312</strain>
    </source>
</reference>
<feature type="chain" id="PRO_5042599206" description="CHRD domain-containing protein" evidence="2">
    <location>
        <begin position="20"/>
        <end position="199"/>
    </location>
</feature>
<accession>A0AAJ0GAR6</accession>
<evidence type="ECO:0000313" key="5">
    <source>
        <dbReference type="Proteomes" id="UP001271007"/>
    </source>
</evidence>
<feature type="region of interest" description="Disordered" evidence="1">
    <location>
        <begin position="116"/>
        <end position="148"/>
    </location>
</feature>
<evidence type="ECO:0000313" key="4">
    <source>
        <dbReference type="EMBL" id="KAK3047638.1"/>
    </source>
</evidence>
<name>A0AAJ0GAR6_9PEZI</name>
<feature type="signal peptide" evidence="2">
    <location>
        <begin position="1"/>
        <end position="19"/>
    </location>
</feature>
<dbReference type="SMART" id="SM00754">
    <property type="entry name" value="CHRD"/>
    <property type="match status" value="1"/>
</dbReference>